<dbReference type="Proteomes" id="UP000001514">
    <property type="component" value="Unassembled WGS sequence"/>
</dbReference>
<dbReference type="OrthoDB" id="308383at2759"/>
<keyword evidence="9" id="KW-1185">Reference proteome</keyword>
<dbReference type="EMBL" id="GL377638">
    <property type="protein sequence ID" value="EFJ12590.1"/>
    <property type="molecule type" value="Genomic_DNA"/>
</dbReference>
<dbReference type="Pfam" id="PF05033">
    <property type="entry name" value="Pre-SET"/>
    <property type="match status" value="1"/>
</dbReference>
<organism evidence="9">
    <name type="scientific">Selaginella moellendorffii</name>
    <name type="common">Spikemoss</name>
    <dbReference type="NCBI Taxonomy" id="88036"/>
    <lineage>
        <taxon>Eukaryota</taxon>
        <taxon>Viridiplantae</taxon>
        <taxon>Streptophyta</taxon>
        <taxon>Embryophyta</taxon>
        <taxon>Tracheophyta</taxon>
        <taxon>Lycopodiopsida</taxon>
        <taxon>Selaginellales</taxon>
        <taxon>Selaginellaceae</taxon>
        <taxon>Selaginella</taxon>
    </lineage>
</organism>
<dbReference type="SUPFAM" id="SSF82199">
    <property type="entry name" value="SET domain"/>
    <property type="match status" value="1"/>
</dbReference>
<protein>
    <recommendedName>
        <fullName evidence="10">SET domain-containing protein</fullName>
    </recommendedName>
</protein>
<dbReference type="AlphaFoldDB" id="D8SSK6"/>
<dbReference type="PROSITE" id="PS50868">
    <property type="entry name" value="POST_SET"/>
    <property type="match status" value="1"/>
</dbReference>
<dbReference type="GO" id="GO:0005694">
    <property type="term" value="C:chromosome"/>
    <property type="evidence" value="ECO:0007669"/>
    <property type="project" value="UniProtKB-SubCell"/>
</dbReference>
<keyword evidence="4" id="KW-0808">Transferase</keyword>
<dbReference type="Gene3D" id="2.170.270.10">
    <property type="entry name" value="SET domain"/>
    <property type="match status" value="1"/>
</dbReference>
<feature type="domain" description="SET" evidence="6">
    <location>
        <begin position="45"/>
        <end position="183"/>
    </location>
</feature>
<dbReference type="Pfam" id="PF00856">
    <property type="entry name" value="SET"/>
    <property type="match status" value="1"/>
</dbReference>
<accession>D8SSK6</accession>
<dbReference type="KEGG" id="smo:SELMODRAFT_123930"/>
<keyword evidence="3" id="KW-0489">Methyltransferase</keyword>
<feature type="domain" description="Post-SET" evidence="7">
    <location>
        <begin position="190"/>
        <end position="206"/>
    </location>
</feature>
<dbReference type="PANTHER" id="PTHR47325:SF1">
    <property type="entry name" value="HISTONE-LYSINE N-METHYLTRANSFERASE SUVR5"/>
    <property type="match status" value="1"/>
</dbReference>
<dbReference type="InterPro" id="IPR046341">
    <property type="entry name" value="SET_dom_sf"/>
</dbReference>
<evidence type="ECO:0000313" key="8">
    <source>
        <dbReference type="EMBL" id="EFJ12590.1"/>
    </source>
</evidence>
<gene>
    <name evidence="8" type="ORF">SELMODRAFT_123930</name>
</gene>
<evidence type="ECO:0000259" key="7">
    <source>
        <dbReference type="PROSITE" id="PS50868"/>
    </source>
</evidence>
<proteinExistence type="predicted"/>
<dbReference type="eggNOG" id="KOG1082">
    <property type="taxonomic scope" value="Eukaryota"/>
</dbReference>
<dbReference type="HOGENOM" id="CLU_020840_3_5_1"/>
<dbReference type="InterPro" id="IPR001214">
    <property type="entry name" value="SET_dom"/>
</dbReference>
<keyword evidence="2" id="KW-0158">Chromosome</keyword>
<dbReference type="InterPro" id="IPR003616">
    <property type="entry name" value="Post-SET_dom"/>
</dbReference>
<dbReference type="GO" id="GO:0005634">
    <property type="term" value="C:nucleus"/>
    <property type="evidence" value="ECO:0007669"/>
    <property type="project" value="InterPro"/>
</dbReference>
<keyword evidence="5" id="KW-0949">S-adenosyl-L-methionine</keyword>
<dbReference type="SMART" id="SM00317">
    <property type="entry name" value="SET"/>
    <property type="match status" value="1"/>
</dbReference>
<evidence type="ECO:0000313" key="9">
    <source>
        <dbReference type="Proteomes" id="UP000001514"/>
    </source>
</evidence>
<evidence type="ECO:0000256" key="5">
    <source>
        <dbReference type="ARBA" id="ARBA00022691"/>
    </source>
</evidence>
<dbReference type="GO" id="GO:0032259">
    <property type="term" value="P:methylation"/>
    <property type="evidence" value="ECO:0007669"/>
    <property type="project" value="UniProtKB-KW"/>
</dbReference>
<comment type="subcellular location">
    <subcellularLocation>
        <location evidence="1">Chromosome</location>
    </subcellularLocation>
</comment>
<dbReference type="GO" id="GO:0042054">
    <property type="term" value="F:histone methyltransferase activity"/>
    <property type="evidence" value="ECO:0007669"/>
    <property type="project" value="InterPro"/>
</dbReference>
<sequence length="206" mass="23500">MLRRFPYDGEGRIVLQEGYLVYECNTSCMCSEECPNRVLQRGVKVKLEVFKTRHKGWAVRAAQNISRGTFVCEYLGEVLNDQEANRRGERYDQVGCSYLYDIDVHLNTGGRSRRGPSRVPRIKPFVIDATKHGNVARFINHSCSPNLVNYQVLVESMDYQLAHIGLFASRDILCGEELSYDYRYKLLPGRGCPCHCGSSGCRGRLY</sequence>
<evidence type="ECO:0000256" key="3">
    <source>
        <dbReference type="ARBA" id="ARBA00022603"/>
    </source>
</evidence>
<evidence type="ECO:0000256" key="1">
    <source>
        <dbReference type="ARBA" id="ARBA00004286"/>
    </source>
</evidence>
<dbReference type="Gramene" id="EFJ12590">
    <property type="protein sequence ID" value="EFJ12590"/>
    <property type="gene ID" value="SELMODRAFT_123930"/>
</dbReference>
<evidence type="ECO:0000259" key="6">
    <source>
        <dbReference type="PROSITE" id="PS50280"/>
    </source>
</evidence>
<name>D8SSK6_SELML</name>
<evidence type="ECO:0000256" key="2">
    <source>
        <dbReference type="ARBA" id="ARBA00022454"/>
    </source>
</evidence>
<dbReference type="PROSITE" id="PS50280">
    <property type="entry name" value="SET"/>
    <property type="match status" value="1"/>
</dbReference>
<reference evidence="8 9" key="1">
    <citation type="journal article" date="2011" name="Science">
        <title>The Selaginella genome identifies genetic changes associated with the evolution of vascular plants.</title>
        <authorList>
            <person name="Banks J.A."/>
            <person name="Nishiyama T."/>
            <person name="Hasebe M."/>
            <person name="Bowman J.L."/>
            <person name="Gribskov M."/>
            <person name="dePamphilis C."/>
            <person name="Albert V.A."/>
            <person name="Aono N."/>
            <person name="Aoyama T."/>
            <person name="Ambrose B.A."/>
            <person name="Ashton N.W."/>
            <person name="Axtell M.J."/>
            <person name="Barker E."/>
            <person name="Barker M.S."/>
            <person name="Bennetzen J.L."/>
            <person name="Bonawitz N.D."/>
            <person name="Chapple C."/>
            <person name="Cheng C."/>
            <person name="Correa L.G."/>
            <person name="Dacre M."/>
            <person name="DeBarry J."/>
            <person name="Dreyer I."/>
            <person name="Elias M."/>
            <person name="Engstrom E.M."/>
            <person name="Estelle M."/>
            <person name="Feng L."/>
            <person name="Finet C."/>
            <person name="Floyd S.K."/>
            <person name="Frommer W.B."/>
            <person name="Fujita T."/>
            <person name="Gramzow L."/>
            <person name="Gutensohn M."/>
            <person name="Harholt J."/>
            <person name="Hattori M."/>
            <person name="Heyl A."/>
            <person name="Hirai T."/>
            <person name="Hiwatashi Y."/>
            <person name="Ishikawa M."/>
            <person name="Iwata M."/>
            <person name="Karol K.G."/>
            <person name="Koehler B."/>
            <person name="Kolukisaoglu U."/>
            <person name="Kubo M."/>
            <person name="Kurata T."/>
            <person name="Lalonde S."/>
            <person name="Li K."/>
            <person name="Li Y."/>
            <person name="Litt A."/>
            <person name="Lyons E."/>
            <person name="Manning G."/>
            <person name="Maruyama T."/>
            <person name="Michael T.P."/>
            <person name="Mikami K."/>
            <person name="Miyazaki S."/>
            <person name="Morinaga S."/>
            <person name="Murata T."/>
            <person name="Mueller-Roeber B."/>
            <person name="Nelson D.R."/>
            <person name="Obara M."/>
            <person name="Oguri Y."/>
            <person name="Olmstead R.G."/>
            <person name="Onodera N."/>
            <person name="Petersen B.L."/>
            <person name="Pils B."/>
            <person name="Prigge M."/>
            <person name="Rensing S.A."/>
            <person name="Riano-Pachon D.M."/>
            <person name="Roberts A.W."/>
            <person name="Sato Y."/>
            <person name="Scheller H.V."/>
            <person name="Schulz B."/>
            <person name="Schulz C."/>
            <person name="Shakirov E.V."/>
            <person name="Shibagaki N."/>
            <person name="Shinohara N."/>
            <person name="Shippen D.E."/>
            <person name="Soerensen I."/>
            <person name="Sotooka R."/>
            <person name="Sugimoto N."/>
            <person name="Sugita M."/>
            <person name="Sumikawa N."/>
            <person name="Tanurdzic M."/>
            <person name="Theissen G."/>
            <person name="Ulvskov P."/>
            <person name="Wakazuki S."/>
            <person name="Weng J.K."/>
            <person name="Willats W.W."/>
            <person name="Wipf D."/>
            <person name="Wolf P.G."/>
            <person name="Yang L."/>
            <person name="Zimmer A.D."/>
            <person name="Zhu Q."/>
            <person name="Mitros T."/>
            <person name="Hellsten U."/>
            <person name="Loque D."/>
            <person name="Otillar R."/>
            <person name="Salamov A."/>
            <person name="Schmutz J."/>
            <person name="Shapiro H."/>
            <person name="Lindquist E."/>
            <person name="Lucas S."/>
            <person name="Rokhsar D."/>
            <person name="Grigoriev I.V."/>
        </authorList>
    </citation>
    <scope>NUCLEOTIDE SEQUENCE [LARGE SCALE GENOMIC DNA]</scope>
</reference>
<dbReference type="STRING" id="88036.D8SSK6"/>
<evidence type="ECO:0008006" key="10">
    <source>
        <dbReference type="Google" id="ProtNLM"/>
    </source>
</evidence>
<dbReference type="OMA" id="DGRQCCL"/>
<evidence type="ECO:0000256" key="4">
    <source>
        <dbReference type="ARBA" id="ARBA00022679"/>
    </source>
</evidence>
<dbReference type="InterPro" id="IPR007728">
    <property type="entry name" value="Pre-SET_dom"/>
</dbReference>
<dbReference type="PANTHER" id="PTHR47325">
    <property type="entry name" value="HISTONE-LYSINE N-METHYLTRANSFERASE SUVR5"/>
    <property type="match status" value="1"/>
</dbReference>
<dbReference type="GO" id="GO:0008270">
    <property type="term" value="F:zinc ion binding"/>
    <property type="evidence" value="ECO:0007669"/>
    <property type="project" value="InterPro"/>
</dbReference>
<dbReference type="InParanoid" id="D8SSK6"/>